<reference evidence="1 2" key="1">
    <citation type="submission" date="2017-02" db="EMBL/GenBank/DDBJ databases">
        <authorList>
            <person name="Peterson S.W."/>
        </authorList>
    </citation>
    <scope>NUCLEOTIDE SEQUENCE [LARGE SCALE GENOMIC DNA]</scope>
    <source>
        <strain evidence="1 2">ATCC 17233</strain>
    </source>
</reference>
<proteinExistence type="predicted"/>
<dbReference type="AlphaFoldDB" id="A0A1T4Q210"/>
<dbReference type="RefSeq" id="WP_078788013.1">
    <property type="nucleotide sequence ID" value="NZ_FMTO01000014.1"/>
</dbReference>
<protein>
    <submittedName>
        <fullName evidence="1">Uncharacterized protein</fullName>
    </submittedName>
</protein>
<dbReference type="Proteomes" id="UP000189857">
    <property type="component" value="Unassembled WGS sequence"/>
</dbReference>
<gene>
    <name evidence="1" type="ORF">SAMN02745110_02218</name>
</gene>
<dbReference type="EMBL" id="FUXA01000016">
    <property type="protein sequence ID" value="SJZ97860.1"/>
    <property type="molecule type" value="Genomic_DNA"/>
</dbReference>
<organism evidence="1 2">
    <name type="scientific">Eubacterium ruminantium</name>
    <dbReference type="NCBI Taxonomy" id="42322"/>
    <lineage>
        <taxon>Bacteria</taxon>
        <taxon>Bacillati</taxon>
        <taxon>Bacillota</taxon>
        <taxon>Clostridia</taxon>
        <taxon>Eubacteriales</taxon>
        <taxon>Eubacteriaceae</taxon>
        <taxon>Eubacterium</taxon>
    </lineage>
</organism>
<name>A0A1T4Q210_9FIRM</name>
<evidence type="ECO:0000313" key="2">
    <source>
        <dbReference type="Proteomes" id="UP000189857"/>
    </source>
</evidence>
<keyword evidence="2" id="KW-1185">Reference proteome</keyword>
<sequence>MDTLDKIYDKMYCELEEISNKEKLDSKDVELVDKFVDIIKDINEIDSMDDMGGFSQGNGRSYGNGASYGRNRFGRTMGMYGRGSYGRSMTGGYSRDESKNTMINHLQEVADMAMDEKDRKAVMRLIEQMEMR</sequence>
<accession>A0A1T4Q210</accession>
<evidence type="ECO:0000313" key="1">
    <source>
        <dbReference type="EMBL" id="SJZ97860.1"/>
    </source>
</evidence>